<dbReference type="SUPFAM" id="SSF53850">
    <property type="entry name" value="Periplasmic binding protein-like II"/>
    <property type="match status" value="1"/>
</dbReference>
<keyword evidence="2" id="KW-0813">Transport</keyword>
<dbReference type="Pfam" id="PF00496">
    <property type="entry name" value="SBP_bac_5"/>
    <property type="match status" value="1"/>
</dbReference>
<sequence>MNRYRDELSIEEFNKYLELPWPAEYIESIRKIIEYEHGHNAGSADSMAMMDYLYKVPETFNPALSIEHASTLIGLQVFETLYRSDGNKKIRVYLLRYDEWRGNELHLFLKGGIQFSDGEILDSTHVKSVLETLKNESVYTETFQMIGEVKVYDSLHLSLEVENASLLIKYYLAEPISAIFKFDKNGNTVGTGPYKIEKYNSRSVILSENKHHTFGLPDVKRLYLIANESKIEKYQQSNFGDTYSHESYMWNNFILFNPLKNRLSFEQRNYLKRIFLDAVYNGRTGENNLYRKMSDFTPGNRMITPKFEFPIKVMLDELNPTISKDIRKKLSESDVEVEYMEMDLKTYIETDLKDLDVDMILMKESYHQSHPWQLIDLLTHCKFREWYGELEEMKRFLSMDHGSDRAAGEISQEILKHINDSVYIVHLFKKYRRVLLPAGLKNVVEMDYGAVDYSKIIATR</sequence>
<evidence type="ECO:0000256" key="1">
    <source>
        <dbReference type="ARBA" id="ARBA00005695"/>
    </source>
</evidence>
<comment type="similarity">
    <text evidence="1">Belongs to the bacterial solute-binding protein 5 family.</text>
</comment>
<feature type="domain" description="Solute-binding protein family 5" evidence="4">
    <location>
        <begin position="106"/>
        <end position="222"/>
    </location>
</feature>
<dbReference type="InterPro" id="IPR039424">
    <property type="entry name" value="SBP_5"/>
</dbReference>
<dbReference type="Proteomes" id="UP001455384">
    <property type="component" value="Chromosome"/>
</dbReference>
<gene>
    <name evidence="5" type="ORF">RQP18_02325</name>
</gene>
<evidence type="ECO:0000259" key="4">
    <source>
        <dbReference type="Pfam" id="PF00496"/>
    </source>
</evidence>
<dbReference type="EMBL" id="CP138333">
    <property type="protein sequence ID" value="WZX30030.1"/>
    <property type="molecule type" value="Genomic_DNA"/>
</dbReference>
<dbReference type="PANTHER" id="PTHR30290">
    <property type="entry name" value="PERIPLASMIC BINDING COMPONENT OF ABC TRANSPORTER"/>
    <property type="match status" value="1"/>
</dbReference>
<proteinExistence type="inferred from homology"/>
<keyword evidence="6" id="KW-1185">Reference proteome</keyword>
<dbReference type="RefSeq" id="WP_342388557.1">
    <property type="nucleotide sequence ID" value="NZ_CP138333.2"/>
</dbReference>
<dbReference type="Gene3D" id="3.40.190.10">
    <property type="entry name" value="Periplasmic binding protein-like II"/>
    <property type="match status" value="1"/>
</dbReference>
<dbReference type="InterPro" id="IPR000914">
    <property type="entry name" value="SBP_5_dom"/>
</dbReference>
<evidence type="ECO:0000313" key="5">
    <source>
        <dbReference type="EMBL" id="WZX30030.1"/>
    </source>
</evidence>
<accession>A0ABZ3CJ75</accession>
<organism evidence="5 6">
    <name type="scientific">Salinicoccus bachuensis</name>
    <dbReference type="NCBI Taxonomy" id="3136731"/>
    <lineage>
        <taxon>Bacteria</taxon>
        <taxon>Bacillati</taxon>
        <taxon>Bacillota</taxon>
        <taxon>Bacilli</taxon>
        <taxon>Bacillales</taxon>
        <taxon>Staphylococcaceae</taxon>
        <taxon>Salinicoccus</taxon>
    </lineage>
</organism>
<evidence type="ECO:0000256" key="3">
    <source>
        <dbReference type="ARBA" id="ARBA00022729"/>
    </source>
</evidence>
<evidence type="ECO:0000313" key="6">
    <source>
        <dbReference type="Proteomes" id="UP001455384"/>
    </source>
</evidence>
<keyword evidence="3" id="KW-0732">Signal</keyword>
<name>A0ABZ3CJ75_9STAP</name>
<protein>
    <submittedName>
        <fullName evidence="5">ABC transporter substrate-binding protein</fullName>
    </submittedName>
</protein>
<reference evidence="6" key="1">
    <citation type="submission" date="2023-10" db="EMBL/GenBank/DDBJ databases">
        <title>Genome analysis and identification of Salinococcus sp. Bachu38 nov., a PGPR from the rhizosphere of Tamarix.</title>
        <authorList>
            <person name="Liang Z."/>
            <person name="Zhang X."/>
            <person name="Jia J."/>
            <person name="Chen X."/>
            <person name="Wang Y."/>
            <person name="Wang Q."/>
            <person name="Wang R."/>
        </authorList>
    </citation>
    <scope>NUCLEOTIDE SEQUENCE [LARGE SCALE GENOMIC DNA]</scope>
    <source>
        <strain evidence="6">Bachu38</strain>
    </source>
</reference>
<evidence type="ECO:0000256" key="2">
    <source>
        <dbReference type="ARBA" id="ARBA00022448"/>
    </source>
</evidence>
<dbReference type="PANTHER" id="PTHR30290:SF9">
    <property type="entry name" value="OLIGOPEPTIDE-BINDING PROTEIN APPA"/>
    <property type="match status" value="1"/>
</dbReference>